<evidence type="ECO:0000256" key="5">
    <source>
        <dbReference type="HAMAP-Rule" id="MF_00978"/>
    </source>
</evidence>
<dbReference type="InterPro" id="IPR003142">
    <property type="entry name" value="BPL_C"/>
</dbReference>
<dbReference type="InterPro" id="IPR036390">
    <property type="entry name" value="WH_DNA-bd_sf"/>
</dbReference>
<evidence type="ECO:0000256" key="1">
    <source>
        <dbReference type="ARBA" id="ARBA00022598"/>
    </source>
</evidence>
<dbReference type="EMBL" id="FPBV01000019">
    <property type="protein sequence ID" value="SFV01057.1"/>
    <property type="molecule type" value="Genomic_DNA"/>
</dbReference>
<organism evidence="7 8">
    <name type="scientific">Alicyclobacillus macrosporangiidus</name>
    <dbReference type="NCBI Taxonomy" id="392015"/>
    <lineage>
        <taxon>Bacteria</taxon>
        <taxon>Bacillati</taxon>
        <taxon>Bacillota</taxon>
        <taxon>Bacilli</taxon>
        <taxon>Bacillales</taxon>
        <taxon>Alicyclobacillaceae</taxon>
        <taxon>Alicyclobacillus</taxon>
    </lineage>
</organism>
<evidence type="ECO:0000259" key="6">
    <source>
        <dbReference type="PROSITE" id="PS51733"/>
    </source>
</evidence>
<comment type="catalytic activity">
    <reaction evidence="5">
        <text>biotin + L-lysyl-[protein] + ATP = N(6)-biotinyl-L-lysyl-[protein] + AMP + diphosphate + H(+)</text>
        <dbReference type="Rhea" id="RHEA:11756"/>
        <dbReference type="Rhea" id="RHEA-COMP:9752"/>
        <dbReference type="Rhea" id="RHEA-COMP:10505"/>
        <dbReference type="ChEBI" id="CHEBI:15378"/>
        <dbReference type="ChEBI" id="CHEBI:29969"/>
        <dbReference type="ChEBI" id="CHEBI:30616"/>
        <dbReference type="ChEBI" id="CHEBI:33019"/>
        <dbReference type="ChEBI" id="CHEBI:57586"/>
        <dbReference type="ChEBI" id="CHEBI:83144"/>
        <dbReference type="ChEBI" id="CHEBI:456215"/>
        <dbReference type="EC" id="6.3.4.15"/>
    </reaction>
</comment>
<dbReference type="GO" id="GO:0005524">
    <property type="term" value="F:ATP binding"/>
    <property type="evidence" value="ECO:0007669"/>
    <property type="project" value="UniProtKB-UniRule"/>
</dbReference>
<feature type="domain" description="BPL/LPL catalytic" evidence="6">
    <location>
        <begin position="94"/>
        <end position="274"/>
    </location>
</feature>
<accession>A0A1I7KUH4</accession>
<dbReference type="CDD" id="cd16442">
    <property type="entry name" value="BPL"/>
    <property type="match status" value="1"/>
</dbReference>
<feature type="DNA-binding region" description="H-T-H motif" evidence="5">
    <location>
        <begin position="35"/>
        <end position="54"/>
    </location>
</feature>
<dbReference type="EC" id="6.3.4.15" evidence="5"/>
<dbReference type="GO" id="GO:0009249">
    <property type="term" value="P:protein lipoylation"/>
    <property type="evidence" value="ECO:0007669"/>
    <property type="project" value="UniProtKB-ARBA"/>
</dbReference>
<dbReference type="SUPFAM" id="SSF46785">
    <property type="entry name" value="Winged helix' DNA-binding domain"/>
    <property type="match status" value="1"/>
</dbReference>
<sequence length="341" mass="37256">MGDAWMNDPRRADAEEAREAVADALLDAAGAFVSGTALSEKTGLSRTAIWKHVQALVDQDFVIESTPRLGHRLKAVPDKALPVLVRRHLDSGTELGRRGIWHDEVDSTNTLASEWARRGAPNGFLVAAGRQRGGRGRRGRVWFSPPEGLWFSLVLTRPLPLRRAPELTLLASVAVRRAIARVAEAAPDIKWPNDLLMKGRKVCGVLAEIRAEGELVEHAVVGIGINANIRHDAFPEELRDRATSILAMTGRQMPLALLCAEVCNQFDPLYRGLAETGEGFARVMDEWSDACVTLGQWVRVETPRGVVEGRALAVDESGALHMDGADGQRIVLHTGEVLFSH</sequence>
<dbReference type="GO" id="GO:0006355">
    <property type="term" value="P:regulation of DNA-templated transcription"/>
    <property type="evidence" value="ECO:0007669"/>
    <property type="project" value="UniProtKB-UniRule"/>
</dbReference>
<keyword evidence="5" id="KW-0238">DNA-binding</keyword>
<dbReference type="GO" id="GO:0004077">
    <property type="term" value="F:biotin--[biotin carboxyl-carrier protein] ligase activity"/>
    <property type="evidence" value="ECO:0007669"/>
    <property type="project" value="UniProtKB-UniRule"/>
</dbReference>
<keyword evidence="5" id="KW-0678">Repressor</keyword>
<evidence type="ECO:0000313" key="7">
    <source>
        <dbReference type="EMBL" id="SFV01057.1"/>
    </source>
</evidence>
<proteinExistence type="inferred from homology"/>
<evidence type="ECO:0000256" key="4">
    <source>
        <dbReference type="ARBA" id="ARBA00023267"/>
    </source>
</evidence>
<dbReference type="PANTHER" id="PTHR12835:SF5">
    <property type="entry name" value="BIOTIN--PROTEIN LIGASE"/>
    <property type="match status" value="1"/>
</dbReference>
<dbReference type="HAMAP" id="MF_00978">
    <property type="entry name" value="Bifunct_BirA"/>
    <property type="match status" value="1"/>
</dbReference>
<dbReference type="InterPro" id="IPR036388">
    <property type="entry name" value="WH-like_DNA-bd_sf"/>
</dbReference>
<name>A0A1I7KUH4_9BACL</name>
<dbReference type="InterPro" id="IPR004143">
    <property type="entry name" value="BPL_LPL_catalytic"/>
</dbReference>
<dbReference type="InterPro" id="IPR008988">
    <property type="entry name" value="Transcriptional_repressor_C"/>
</dbReference>
<dbReference type="RefSeq" id="WP_245784016.1">
    <property type="nucleotide sequence ID" value="NZ_FPBV01000019.1"/>
</dbReference>
<keyword evidence="5" id="KW-0805">Transcription regulation</keyword>
<feature type="binding site" evidence="5">
    <location>
        <position position="201"/>
    </location>
    <ligand>
        <name>biotin</name>
        <dbReference type="ChEBI" id="CHEBI:57586"/>
    </ligand>
</feature>
<dbReference type="PANTHER" id="PTHR12835">
    <property type="entry name" value="BIOTIN PROTEIN LIGASE"/>
    <property type="match status" value="1"/>
</dbReference>
<gene>
    <name evidence="5" type="primary">birA</name>
    <name evidence="7" type="ORF">SAMN05421543_11936</name>
</gene>
<dbReference type="NCBIfam" id="TIGR00121">
    <property type="entry name" value="birA_ligase"/>
    <property type="match status" value="1"/>
</dbReference>
<dbReference type="Gene3D" id="2.30.30.100">
    <property type="match status" value="1"/>
</dbReference>
<keyword evidence="4 5" id="KW-0092">Biotin</keyword>
<dbReference type="Gene3D" id="1.10.10.10">
    <property type="entry name" value="Winged helix-like DNA-binding domain superfamily/Winged helix DNA-binding domain"/>
    <property type="match status" value="1"/>
</dbReference>
<dbReference type="Pfam" id="PF02237">
    <property type="entry name" value="BPL_C"/>
    <property type="match status" value="1"/>
</dbReference>
<dbReference type="InterPro" id="IPR045864">
    <property type="entry name" value="aa-tRNA-synth_II/BPL/LPL"/>
</dbReference>
<keyword evidence="2 5" id="KW-0547">Nucleotide-binding</keyword>
<evidence type="ECO:0000256" key="2">
    <source>
        <dbReference type="ARBA" id="ARBA00022741"/>
    </source>
</evidence>
<keyword evidence="1 5" id="KW-0436">Ligase</keyword>
<dbReference type="GO" id="GO:0005737">
    <property type="term" value="C:cytoplasm"/>
    <property type="evidence" value="ECO:0007669"/>
    <property type="project" value="TreeGrafter"/>
</dbReference>
<dbReference type="Proteomes" id="UP000183508">
    <property type="component" value="Unassembled WGS sequence"/>
</dbReference>
<dbReference type="InterPro" id="IPR030855">
    <property type="entry name" value="Bifunct_BirA"/>
</dbReference>
<comment type="similarity">
    <text evidence="5">Belongs to the biotin--protein ligase family.</text>
</comment>
<protein>
    <recommendedName>
        <fullName evidence="5">Bifunctional ligase/repressor BirA</fullName>
    </recommendedName>
    <alternativeName>
        <fullName evidence="5">Biotin--[acetyl-CoA-carboxylase] ligase</fullName>
        <ecNumber evidence="5">6.3.4.15</ecNumber>
    </alternativeName>
    <alternativeName>
        <fullName evidence="5">Biotin--protein ligase</fullName>
    </alternativeName>
    <alternativeName>
        <fullName evidence="5">Biotin-[acetyl-CoA carboxylase] synthetase</fullName>
    </alternativeName>
</protein>
<keyword evidence="5" id="KW-0804">Transcription</keyword>
<dbReference type="SUPFAM" id="SSF50037">
    <property type="entry name" value="C-terminal domain of transcriptional repressors"/>
    <property type="match status" value="1"/>
</dbReference>
<dbReference type="AlphaFoldDB" id="A0A1I7KUH4"/>
<feature type="binding site" evidence="5">
    <location>
        <begin position="107"/>
        <end position="109"/>
    </location>
    <ligand>
        <name>biotin</name>
        <dbReference type="ChEBI" id="CHEBI:57586"/>
    </ligand>
</feature>
<dbReference type="Gene3D" id="3.30.930.10">
    <property type="entry name" value="Bira Bifunctional Protein, Domain 2"/>
    <property type="match status" value="1"/>
</dbReference>
<keyword evidence="3 5" id="KW-0067">ATP-binding</keyword>
<dbReference type="InterPro" id="IPR013196">
    <property type="entry name" value="HTH_11"/>
</dbReference>
<keyword evidence="8" id="KW-1185">Reference proteome</keyword>
<dbReference type="Pfam" id="PF08279">
    <property type="entry name" value="HTH_11"/>
    <property type="match status" value="1"/>
</dbReference>
<dbReference type="Pfam" id="PF03099">
    <property type="entry name" value="BPL_LplA_LipB"/>
    <property type="match status" value="1"/>
</dbReference>
<dbReference type="STRING" id="392015.SAMN05421543_11936"/>
<evidence type="ECO:0000313" key="8">
    <source>
        <dbReference type="Proteomes" id="UP000183508"/>
    </source>
</evidence>
<feature type="binding site" evidence="5">
    <location>
        <position position="131"/>
    </location>
    <ligand>
        <name>biotin</name>
        <dbReference type="ChEBI" id="CHEBI:57586"/>
    </ligand>
</feature>
<feature type="binding site" evidence="5">
    <location>
        <begin position="135"/>
        <end position="137"/>
    </location>
    <ligand>
        <name>biotin</name>
        <dbReference type="ChEBI" id="CHEBI:57586"/>
    </ligand>
</feature>
<dbReference type="GO" id="GO:0003677">
    <property type="term" value="F:DNA binding"/>
    <property type="evidence" value="ECO:0007669"/>
    <property type="project" value="UniProtKB-UniRule"/>
</dbReference>
<dbReference type="SUPFAM" id="SSF55681">
    <property type="entry name" value="Class II aaRS and biotin synthetases"/>
    <property type="match status" value="1"/>
</dbReference>
<dbReference type="GO" id="GO:0016740">
    <property type="term" value="F:transferase activity"/>
    <property type="evidence" value="ECO:0007669"/>
    <property type="project" value="UniProtKB-ARBA"/>
</dbReference>
<dbReference type="PROSITE" id="PS51733">
    <property type="entry name" value="BPL_LPL_CATALYTIC"/>
    <property type="match status" value="1"/>
</dbReference>
<evidence type="ECO:0000256" key="3">
    <source>
        <dbReference type="ARBA" id="ARBA00022840"/>
    </source>
</evidence>
<reference evidence="8" key="1">
    <citation type="submission" date="2016-10" db="EMBL/GenBank/DDBJ databases">
        <authorList>
            <person name="Varghese N."/>
        </authorList>
    </citation>
    <scope>NUCLEOTIDE SEQUENCE [LARGE SCALE GENOMIC DNA]</scope>
    <source>
        <strain evidence="8">DSM 17980</strain>
    </source>
</reference>
<dbReference type="InterPro" id="IPR004408">
    <property type="entry name" value="Biotin_CoA_COase_ligase"/>
</dbReference>
<comment type="function">
    <text evidence="5">Acts both as a biotin--[acetyl-CoA-carboxylase] ligase and a repressor.</text>
</comment>